<dbReference type="GO" id="GO:0030983">
    <property type="term" value="F:mismatched DNA binding"/>
    <property type="evidence" value="ECO:0007669"/>
    <property type="project" value="InterPro"/>
</dbReference>
<dbReference type="AlphaFoldDB" id="A0A1G4IXY5"/>
<dbReference type="Pfam" id="PF13589">
    <property type="entry name" value="HATPase_c_3"/>
    <property type="match status" value="1"/>
</dbReference>
<evidence type="ECO:0000256" key="3">
    <source>
        <dbReference type="ARBA" id="ARBA00022763"/>
    </source>
</evidence>
<dbReference type="PANTHER" id="PTHR10073">
    <property type="entry name" value="DNA MISMATCH REPAIR PROTEIN MLH, PMS, MUTL"/>
    <property type="match status" value="1"/>
</dbReference>
<keyword evidence="3" id="KW-0227">DNA damage</keyword>
<name>A0A1G4IXY5_9SACH</name>
<dbReference type="GO" id="GO:0140664">
    <property type="term" value="F:ATP-dependent DNA damage sensor activity"/>
    <property type="evidence" value="ECO:0007669"/>
    <property type="project" value="InterPro"/>
</dbReference>
<dbReference type="GO" id="GO:0000710">
    <property type="term" value="P:meiotic mismatch repair"/>
    <property type="evidence" value="ECO:0007669"/>
    <property type="project" value="EnsemblFungi"/>
</dbReference>
<dbReference type="CDD" id="cd16926">
    <property type="entry name" value="HATPase_MutL-MLH-PMS-like"/>
    <property type="match status" value="1"/>
</dbReference>
<dbReference type="Gene3D" id="3.30.230.10">
    <property type="match status" value="1"/>
</dbReference>
<dbReference type="Gene3D" id="3.30.565.10">
    <property type="entry name" value="Histidine kinase-like ATPase, C-terminal domain"/>
    <property type="match status" value="1"/>
</dbReference>
<sequence>MNRPSRIKPLQESVVNKIAAGEIIVAPVNALKEMMENSIDAGSSSIDILVRDGGLKVLQITDNGSGINKEDLSILCERFTTSKLKSFDDLSSIQTYGFRGEALASISHIARVTVTTKVKEDACAWKVSYAAGKMLGEPKPAAGKDGTVILVENLFYNIHSRLRTLKSPNEEFAKILDCVGRYSINAAHVGFSCKKFGESHFALSVKGNSNSRDRIRSVFGRSVSINLVDLSLEVAELGLAARGQVSNLNFISKKAISPVLFINDRLVSCDPIRRALNQVYGSFLAKGNKPFIFLSIRIRPDWVDVNVHPTKREVRFLRDEEIVERLASQLEDTLSKVDTTRSFKTTSIFTSNPVSVREGLGQPHSQLLNNMPVTPRNNKMHRQDNKLIRIDASQNKITSYLKSAEYSPTTAHQTRDTAISQDSGGSPQLSNIVNEKDSITPSTNHDKKSIYTMLAKGKTDVNLSSIKTLRKLVDSETDQKLTNTFANLTYVGIVDEQRRLATFQYGLGLFLVDYASICSDLFYQIGLTDFANFGKIYLKRDDSPDPSQGISIARIINDTLNVKNDDLDSLLENLWNMRDMLDEYFSIELYDGEKNLELMKVRSIPMLLKDYNPPLSKLGLFFYKMGKKVNWSDEMMCLQGILKQIALLYVPEVIEKIDPQDASIDEEVMAKNIAKVEHMAIALEEVIFPCVKKRFLASESQQSSIVEIANLPGLYKIFERC</sequence>
<dbReference type="GO" id="GO:0032390">
    <property type="term" value="C:MutLbeta complex"/>
    <property type="evidence" value="ECO:0007669"/>
    <property type="project" value="EnsemblFungi"/>
</dbReference>
<dbReference type="GO" id="GO:0016887">
    <property type="term" value="F:ATP hydrolysis activity"/>
    <property type="evidence" value="ECO:0007669"/>
    <property type="project" value="EnsemblFungi"/>
</dbReference>
<feature type="domain" description="DNA mismatch repair protein S5" evidence="7">
    <location>
        <begin position="215"/>
        <end position="335"/>
    </location>
</feature>
<dbReference type="SMART" id="SM01340">
    <property type="entry name" value="DNA_mis_repair"/>
    <property type="match status" value="1"/>
</dbReference>
<dbReference type="InterPro" id="IPR002099">
    <property type="entry name" value="MutL/Mlh/PMS"/>
</dbReference>
<evidence type="ECO:0000256" key="4">
    <source>
        <dbReference type="ARBA" id="ARBA00023204"/>
    </source>
</evidence>
<dbReference type="Pfam" id="PF01119">
    <property type="entry name" value="DNA_mis_repair"/>
    <property type="match status" value="1"/>
</dbReference>
<evidence type="ECO:0000256" key="2">
    <source>
        <dbReference type="ARBA" id="ARBA00006082"/>
    </source>
</evidence>
<dbReference type="InterPro" id="IPR020568">
    <property type="entry name" value="Ribosomal_Su5_D2-typ_SF"/>
</dbReference>
<protein>
    <submittedName>
        <fullName evidence="8">LADA_0C02124g1_1</fullName>
    </submittedName>
</protein>
<dbReference type="STRING" id="1266660.A0A1G4IXY5"/>
<evidence type="ECO:0000256" key="5">
    <source>
        <dbReference type="ARBA" id="ARBA00023242"/>
    </source>
</evidence>
<dbReference type="InterPro" id="IPR014721">
    <property type="entry name" value="Ribsml_uS5_D2-typ_fold_subgr"/>
</dbReference>
<dbReference type="InterPro" id="IPR038973">
    <property type="entry name" value="MutL/Mlh/Pms-like"/>
</dbReference>
<comment type="subcellular location">
    <subcellularLocation>
        <location evidence="1">Nucleus</location>
    </subcellularLocation>
</comment>
<evidence type="ECO:0000259" key="7">
    <source>
        <dbReference type="SMART" id="SM01340"/>
    </source>
</evidence>
<dbReference type="InterPro" id="IPR013507">
    <property type="entry name" value="DNA_mismatch_S5_2-like"/>
</dbReference>
<dbReference type="GO" id="GO:0032389">
    <property type="term" value="C:MutLalpha complex"/>
    <property type="evidence" value="ECO:0007669"/>
    <property type="project" value="EnsemblFungi"/>
</dbReference>
<dbReference type="FunFam" id="3.30.565.10:FF:000079">
    <property type="entry name" value="DNA mismatch repair protein MLH"/>
    <property type="match status" value="1"/>
</dbReference>
<feature type="compositionally biased region" description="Basic and acidic residues" evidence="6">
    <location>
        <begin position="434"/>
        <end position="444"/>
    </location>
</feature>
<dbReference type="SUPFAM" id="SSF55874">
    <property type="entry name" value="ATPase domain of HSP90 chaperone/DNA topoisomerase II/histidine kinase"/>
    <property type="match status" value="1"/>
</dbReference>
<dbReference type="GO" id="GO:0000713">
    <property type="term" value="P:meiotic heteroduplex formation"/>
    <property type="evidence" value="ECO:0007669"/>
    <property type="project" value="EnsemblFungi"/>
</dbReference>
<dbReference type="EMBL" id="LT598459">
    <property type="protein sequence ID" value="SCU81965.1"/>
    <property type="molecule type" value="Genomic_DNA"/>
</dbReference>
<reference evidence="9" key="1">
    <citation type="submission" date="2016-03" db="EMBL/GenBank/DDBJ databases">
        <authorList>
            <person name="Devillers H."/>
        </authorList>
    </citation>
    <scope>NUCLEOTIDE SEQUENCE [LARGE SCALE GENOMIC DNA]</scope>
</reference>
<dbReference type="SUPFAM" id="SSF54211">
    <property type="entry name" value="Ribosomal protein S5 domain 2-like"/>
    <property type="match status" value="1"/>
</dbReference>
<dbReference type="Proteomes" id="UP000190274">
    <property type="component" value="Chromosome C"/>
</dbReference>
<keyword evidence="4" id="KW-0234">DNA repair</keyword>
<organism evidence="8 9">
    <name type="scientific">Lachancea dasiensis</name>
    <dbReference type="NCBI Taxonomy" id="1072105"/>
    <lineage>
        <taxon>Eukaryota</taxon>
        <taxon>Fungi</taxon>
        <taxon>Dikarya</taxon>
        <taxon>Ascomycota</taxon>
        <taxon>Saccharomycotina</taxon>
        <taxon>Saccharomycetes</taxon>
        <taxon>Saccharomycetales</taxon>
        <taxon>Saccharomycetaceae</taxon>
        <taxon>Lachancea</taxon>
    </lineage>
</organism>
<evidence type="ECO:0000256" key="1">
    <source>
        <dbReference type="ARBA" id="ARBA00004123"/>
    </source>
</evidence>
<dbReference type="Pfam" id="PF16413">
    <property type="entry name" value="Mlh1_C"/>
    <property type="match status" value="1"/>
</dbReference>
<dbReference type="GO" id="GO:0007131">
    <property type="term" value="P:reciprocal meiotic recombination"/>
    <property type="evidence" value="ECO:0007669"/>
    <property type="project" value="EnsemblFungi"/>
</dbReference>
<accession>A0A1G4IXY5</accession>
<evidence type="ECO:0000313" key="9">
    <source>
        <dbReference type="Proteomes" id="UP000190274"/>
    </source>
</evidence>
<evidence type="ECO:0000313" key="8">
    <source>
        <dbReference type="EMBL" id="SCU81965.1"/>
    </source>
</evidence>
<gene>
    <name evidence="8" type="ORF">LADA_0C02124G</name>
</gene>
<dbReference type="FunFam" id="3.30.230.10:FF:000014">
    <property type="entry name" value="DNA mismatch repair protein Mlh1"/>
    <property type="match status" value="1"/>
</dbReference>
<keyword evidence="5" id="KW-0539">Nucleus</keyword>
<dbReference type="NCBIfam" id="TIGR00585">
    <property type="entry name" value="mutl"/>
    <property type="match status" value="1"/>
</dbReference>
<dbReference type="GO" id="GO:0097587">
    <property type="term" value="C:MutLgamma complex"/>
    <property type="evidence" value="ECO:0007669"/>
    <property type="project" value="EnsemblFungi"/>
</dbReference>
<evidence type="ECO:0000256" key="6">
    <source>
        <dbReference type="SAM" id="MobiDB-lite"/>
    </source>
</evidence>
<proteinExistence type="inferred from homology"/>
<feature type="region of interest" description="Disordered" evidence="6">
    <location>
        <begin position="406"/>
        <end position="444"/>
    </location>
</feature>
<dbReference type="InterPro" id="IPR014762">
    <property type="entry name" value="DNA_mismatch_repair_CS"/>
</dbReference>
<comment type="similarity">
    <text evidence="2">Belongs to the DNA mismatch repair MutL/HexB family.</text>
</comment>
<dbReference type="InterPro" id="IPR036890">
    <property type="entry name" value="HATPase_C_sf"/>
</dbReference>
<dbReference type="GO" id="GO:0005524">
    <property type="term" value="F:ATP binding"/>
    <property type="evidence" value="ECO:0007669"/>
    <property type="project" value="EnsemblFungi"/>
</dbReference>
<dbReference type="PROSITE" id="PS00058">
    <property type="entry name" value="DNA_MISMATCH_REPAIR_1"/>
    <property type="match status" value="1"/>
</dbReference>
<dbReference type="OrthoDB" id="10263226at2759"/>
<dbReference type="InterPro" id="IPR032189">
    <property type="entry name" value="Mlh1_C"/>
</dbReference>
<feature type="compositionally biased region" description="Polar residues" evidence="6">
    <location>
        <begin position="406"/>
        <end position="433"/>
    </location>
</feature>
<dbReference type="PANTHER" id="PTHR10073:SF12">
    <property type="entry name" value="DNA MISMATCH REPAIR PROTEIN MLH1"/>
    <property type="match status" value="1"/>
</dbReference>
<keyword evidence="9" id="KW-1185">Reference proteome</keyword>